<sequence>MFRLPVLLGVALMSLSLFDGGAAIAGDEDVAAKLEALAKGDHRSEDNKARNAHRHPVETLSFFGVRPDMTVVEVSPGAGGWYLEILAPFLKEEGAYYAASYNQDDDNERLVKARKRLDDKLAAHPDHYGKVILTEFAPPAKYGLAPSGTADMVLTFRNTHGWMRRGAASKAFAAFYDALKPGGVLGVVQHRADAGSEAHPKAPKGYVKEDYVIKLAEHAGFILVGKSEVNANPKDTKDYENGVWQLPPVLAGEGDKAKYEAIGESDRMTLKFVKP</sequence>
<dbReference type="InterPro" id="IPR016980">
    <property type="entry name" value="S-AdoMet-dep_MeTrfase_Alr7345"/>
</dbReference>
<dbReference type="Gene3D" id="3.40.50.150">
    <property type="entry name" value="Vaccinia Virus protein VP39"/>
    <property type="match status" value="1"/>
</dbReference>
<proteinExistence type="predicted"/>
<evidence type="ECO:0000256" key="1">
    <source>
        <dbReference type="SAM" id="SignalP"/>
    </source>
</evidence>
<dbReference type="EMBL" id="CP071793">
    <property type="protein sequence ID" value="QTD48551.1"/>
    <property type="molecule type" value="Genomic_DNA"/>
</dbReference>
<dbReference type="KEGG" id="scor:J3U87_23470"/>
<dbReference type="InterPro" id="IPR029063">
    <property type="entry name" value="SAM-dependent_MTases_sf"/>
</dbReference>
<dbReference type="GO" id="GO:0008168">
    <property type="term" value="F:methyltransferase activity"/>
    <property type="evidence" value="ECO:0007669"/>
    <property type="project" value="UniProtKB-KW"/>
</dbReference>
<keyword evidence="3" id="KW-1185">Reference proteome</keyword>
<feature type="signal peptide" evidence="1">
    <location>
        <begin position="1"/>
        <end position="25"/>
    </location>
</feature>
<keyword evidence="2" id="KW-0808">Transferase</keyword>
<name>A0A8A4TI90_SULCO</name>
<protein>
    <submittedName>
        <fullName evidence="2">Class I SAM-dependent methyltransferase</fullName>
    </submittedName>
</protein>
<dbReference type="GO" id="GO:0032259">
    <property type="term" value="P:methylation"/>
    <property type="evidence" value="ECO:0007669"/>
    <property type="project" value="UniProtKB-KW"/>
</dbReference>
<feature type="chain" id="PRO_5035211026" evidence="1">
    <location>
        <begin position="26"/>
        <end position="275"/>
    </location>
</feature>
<dbReference type="SUPFAM" id="SSF53335">
    <property type="entry name" value="S-adenosyl-L-methionine-dependent methyltransferases"/>
    <property type="match status" value="1"/>
</dbReference>
<dbReference type="RefSeq" id="WP_237378207.1">
    <property type="nucleotide sequence ID" value="NZ_CP071793.1"/>
</dbReference>
<evidence type="ECO:0000313" key="2">
    <source>
        <dbReference type="EMBL" id="QTD48551.1"/>
    </source>
</evidence>
<accession>A0A8A4TI90</accession>
<organism evidence="2 3">
    <name type="scientific">Sulfidibacter corallicola</name>
    <dbReference type="NCBI Taxonomy" id="2818388"/>
    <lineage>
        <taxon>Bacteria</taxon>
        <taxon>Pseudomonadati</taxon>
        <taxon>Acidobacteriota</taxon>
        <taxon>Holophagae</taxon>
        <taxon>Acanthopleuribacterales</taxon>
        <taxon>Acanthopleuribacteraceae</taxon>
        <taxon>Sulfidibacter</taxon>
    </lineage>
</organism>
<gene>
    <name evidence="2" type="ORF">J3U87_23470</name>
</gene>
<keyword evidence="2" id="KW-0489">Methyltransferase</keyword>
<evidence type="ECO:0000313" key="3">
    <source>
        <dbReference type="Proteomes" id="UP000663929"/>
    </source>
</evidence>
<reference evidence="2" key="1">
    <citation type="submission" date="2021-03" db="EMBL/GenBank/DDBJ databases">
        <title>Acanthopleuribacteraceae sp. M133.</title>
        <authorList>
            <person name="Wang G."/>
        </authorList>
    </citation>
    <scope>NUCLEOTIDE SEQUENCE</scope>
    <source>
        <strain evidence="2">M133</strain>
    </source>
</reference>
<keyword evidence="1" id="KW-0732">Signal</keyword>
<dbReference type="AlphaFoldDB" id="A0A8A4TI90"/>
<dbReference type="Proteomes" id="UP000663929">
    <property type="component" value="Chromosome"/>
</dbReference>
<dbReference type="PIRSF" id="PIRSF031679">
    <property type="entry name" value="Mtase_Alr7345_prd"/>
    <property type="match status" value="1"/>
</dbReference>